<evidence type="ECO:0000256" key="5">
    <source>
        <dbReference type="ARBA" id="ARBA00022967"/>
    </source>
</evidence>
<dbReference type="Gene3D" id="3.40.50.300">
    <property type="entry name" value="P-loop containing nucleotide triphosphate hydrolases"/>
    <property type="match status" value="1"/>
</dbReference>
<evidence type="ECO:0000256" key="1">
    <source>
        <dbReference type="ARBA" id="ARBA00022448"/>
    </source>
</evidence>
<evidence type="ECO:0000256" key="3">
    <source>
        <dbReference type="ARBA" id="ARBA00022748"/>
    </source>
</evidence>
<dbReference type="EMBL" id="BSNF01000010">
    <property type="protein sequence ID" value="GLQ07815.1"/>
    <property type="molecule type" value="Genomic_DNA"/>
</dbReference>
<name>A0ABQ5U6N7_9PROT</name>
<keyword evidence="4 8" id="KW-0067">ATP-binding</keyword>
<comment type="caution">
    <text evidence="8">The sequence shown here is derived from an EMBL/GenBank/DDBJ whole genome shotgun (WGS) entry which is preliminary data.</text>
</comment>
<keyword evidence="1" id="KW-0813">Transport</keyword>
<keyword evidence="2" id="KW-0547">Nucleotide-binding</keyword>
<keyword evidence="9" id="KW-1185">Reference proteome</keyword>
<dbReference type="NCBIfam" id="TIGR01189">
    <property type="entry name" value="ccmA"/>
    <property type="match status" value="1"/>
</dbReference>
<evidence type="ECO:0000259" key="7">
    <source>
        <dbReference type="PROSITE" id="PS50893"/>
    </source>
</evidence>
<dbReference type="InterPro" id="IPR027417">
    <property type="entry name" value="P-loop_NTPase"/>
</dbReference>
<dbReference type="Proteomes" id="UP001161409">
    <property type="component" value="Unassembled WGS sequence"/>
</dbReference>
<keyword evidence="3" id="KW-0201">Cytochrome c-type biogenesis</keyword>
<dbReference type="InterPro" id="IPR003439">
    <property type="entry name" value="ABC_transporter-like_ATP-bd"/>
</dbReference>
<accession>A0ABQ5U6N7</accession>
<reference evidence="8" key="1">
    <citation type="journal article" date="2014" name="Int. J. Syst. Evol. Microbiol.">
        <title>Complete genome of a new Firmicutes species belonging to the dominant human colonic microbiota ('Ruminococcus bicirculans') reveals two chromosomes and a selective capacity to utilize plant glucans.</title>
        <authorList>
            <consortium name="NISC Comparative Sequencing Program"/>
            <person name="Wegmann U."/>
            <person name="Louis P."/>
            <person name="Goesmann A."/>
            <person name="Henrissat B."/>
            <person name="Duncan S.H."/>
            <person name="Flint H.J."/>
        </authorList>
    </citation>
    <scope>NUCLEOTIDE SEQUENCE</scope>
    <source>
        <strain evidence="8">NBRC 103408</strain>
    </source>
</reference>
<evidence type="ECO:0000313" key="9">
    <source>
        <dbReference type="Proteomes" id="UP001161409"/>
    </source>
</evidence>
<dbReference type="PANTHER" id="PTHR43499">
    <property type="entry name" value="ABC TRANSPORTER I FAMILY MEMBER 1"/>
    <property type="match status" value="1"/>
</dbReference>
<dbReference type="PROSITE" id="PS50893">
    <property type="entry name" value="ABC_TRANSPORTER_2"/>
    <property type="match status" value="1"/>
</dbReference>
<dbReference type="NCBIfam" id="NF010061">
    <property type="entry name" value="PRK13538.1"/>
    <property type="match status" value="1"/>
</dbReference>
<sequence length="213" mass="22905">MFASAPLTMSLTATDLTCIRGDRLVFDKAALSLSAGQALWVKGKNGAGKTSLLRVVAGLLKPARGSVCWNGIDIREDPDAYQGHCHYIGHQDALKPVLTARENLTFWSTYAGVSRVAEALEIFELSRIADMPAGILSAGQKKRTNLARLVASPAPLWILDEPISSLDTHYIRLFADCLAAHLKDGGMALFATHQDLQVDGVGYLDLNGGGTRE</sequence>
<protein>
    <submittedName>
        <fullName evidence="8">Cytochrome c biogenesis ATP-binding export protein CcmA</fullName>
    </submittedName>
</protein>
<keyword evidence="5" id="KW-1278">Translocase</keyword>
<organism evidence="8 9">
    <name type="scientific">Sneathiella chinensis</name>
    <dbReference type="NCBI Taxonomy" id="349750"/>
    <lineage>
        <taxon>Bacteria</taxon>
        <taxon>Pseudomonadati</taxon>
        <taxon>Pseudomonadota</taxon>
        <taxon>Alphaproteobacteria</taxon>
        <taxon>Sneathiellales</taxon>
        <taxon>Sneathiellaceae</taxon>
        <taxon>Sneathiella</taxon>
    </lineage>
</organism>
<gene>
    <name evidence="8" type="primary">ccmA</name>
    <name evidence="8" type="ORF">GCM10007924_30370</name>
</gene>
<evidence type="ECO:0000256" key="6">
    <source>
        <dbReference type="ARBA" id="ARBA00023136"/>
    </source>
</evidence>
<evidence type="ECO:0000256" key="4">
    <source>
        <dbReference type="ARBA" id="ARBA00022840"/>
    </source>
</evidence>
<dbReference type="PANTHER" id="PTHR43499:SF1">
    <property type="entry name" value="ABC TRANSPORTER I FAMILY MEMBER 1"/>
    <property type="match status" value="1"/>
</dbReference>
<dbReference type="InterPro" id="IPR005895">
    <property type="entry name" value="ABC_transptr_haem_export_CcmA"/>
</dbReference>
<proteinExistence type="predicted"/>
<keyword evidence="6" id="KW-0472">Membrane</keyword>
<dbReference type="RefSeq" id="WP_206374739.1">
    <property type="nucleotide sequence ID" value="NZ_BSNF01000010.1"/>
</dbReference>
<feature type="domain" description="ABC transporter" evidence="7">
    <location>
        <begin position="11"/>
        <end position="213"/>
    </location>
</feature>
<dbReference type="GO" id="GO:0005524">
    <property type="term" value="F:ATP binding"/>
    <property type="evidence" value="ECO:0007669"/>
    <property type="project" value="UniProtKB-KW"/>
</dbReference>
<evidence type="ECO:0000313" key="8">
    <source>
        <dbReference type="EMBL" id="GLQ07815.1"/>
    </source>
</evidence>
<dbReference type="SUPFAM" id="SSF52540">
    <property type="entry name" value="P-loop containing nucleoside triphosphate hydrolases"/>
    <property type="match status" value="1"/>
</dbReference>
<evidence type="ECO:0000256" key="2">
    <source>
        <dbReference type="ARBA" id="ARBA00022741"/>
    </source>
</evidence>
<reference evidence="8" key="2">
    <citation type="submission" date="2023-01" db="EMBL/GenBank/DDBJ databases">
        <title>Draft genome sequence of Sneathiella chinensis strain NBRC 103408.</title>
        <authorList>
            <person name="Sun Q."/>
            <person name="Mori K."/>
        </authorList>
    </citation>
    <scope>NUCLEOTIDE SEQUENCE</scope>
    <source>
        <strain evidence="8">NBRC 103408</strain>
    </source>
</reference>
<dbReference type="Pfam" id="PF00005">
    <property type="entry name" value="ABC_tran"/>
    <property type="match status" value="1"/>
</dbReference>